<accession>M4BQ14</accession>
<dbReference type="GO" id="GO:0010181">
    <property type="term" value="F:FMN binding"/>
    <property type="evidence" value="ECO:0007669"/>
    <property type="project" value="InterPro"/>
</dbReference>
<dbReference type="InterPro" id="IPR008254">
    <property type="entry name" value="Flavodoxin/NO_synth"/>
</dbReference>
<dbReference type="PROSITE" id="PS50902">
    <property type="entry name" value="FLAVODOXIN_LIKE"/>
    <property type="match status" value="1"/>
</dbReference>
<feature type="region of interest" description="Disordered" evidence="2">
    <location>
        <begin position="241"/>
        <end position="261"/>
    </location>
</feature>
<evidence type="ECO:0000313" key="4">
    <source>
        <dbReference type="EnsemblProtists" id="HpaP808503"/>
    </source>
</evidence>
<dbReference type="FunFam" id="3.40.50.360:FF:000001">
    <property type="entry name" value="NAD(P)H dehydrogenase (Quinone) FQR1-like"/>
    <property type="match status" value="1"/>
</dbReference>
<dbReference type="SUPFAM" id="SSF52218">
    <property type="entry name" value="Flavoproteins"/>
    <property type="match status" value="1"/>
</dbReference>
<evidence type="ECO:0000256" key="2">
    <source>
        <dbReference type="SAM" id="MobiDB-lite"/>
    </source>
</evidence>
<dbReference type="PANTHER" id="PTHR30546">
    <property type="entry name" value="FLAVODOXIN-RELATED PROTEIN WRBA-RELATED"/>
    <property type="match status" value="1"/>
</dbReference>
<dbReference type="GO" id="GO:0016020">
    <property type="term" value="C:membrane"/>
    <property type="evidence" value="ECO:0007669"/>
    <property type="project" value="TreeGrafter"/>
</dbReference>
<name>M4BQ14_HYAAE</name>
<dbReference type="EMBL" id="JH598544">
    <property type="status" value="NOT_ANNOTATED_CDS"/>
    <property type="molecule type" value="Genomic_DNA"/>
</dbReference>
<dbReference type="InterPro" id="IPR005025">
    <property type="entry name" value="FMN_Rdtase-like_dom"/>
</dbReference>
<keyword evidence="5" id="KW-1185">Reference proteome</keyword>
<dbReference type="InParanoid" id="M4BQ14"/>
<dbReference type="Proteomes" id="UP000011713">
    <property type="component" value="Unassembled WGS sequence"/>
</dbReference>
<dbReference type="VEuPathDB" id="FungiDB:HpaG808503"/>
<reference evidence="5" key="1">
    <citation type="journal article" date="2010" name="Science">
        <title>Signatures of adaptation to obligate biotrophy in the Hyaloperonospora arabidopsidis genome.</title>
        <authorList>
            <person name="Baxter L."/>
            <person name="Tripathy S."/>
            <person name="Ishaque N."/>
            <person name="Boot N."/>
            <person name="Cabral A."/>
            <person name="Kemen E."/>
            <person name="Thines M."/>
            <person name="Ah-Fong A."/>
            <person name="Anderson R."/>
            <person name="Badejoko W."/>
            <person name="Bittner-Eddy P."/>
            <person name="Boore J.L."/>
            <person name="Chibucos M.C."/>
            <person name="Coates M."/>
            <person name="Dehal P."/>
            <person name="Delehaunty K."/>
            <person name="Dong S."/>
            <person name="Downton P."/>
            <person name="Dumas B."/>
            <person name="Fabro G."/>
            <person name="Fronick C."/>
            <person name="Fuerstenberg S.I."/>
            <person name="Fulton L."/>
            <person name="Gaulin E."/>
            <person name="Govers F."/>
            <person name="Hughes L."/>
            <person name="Humphray S."/>
            <person name="Jiang R.H."/>
            <person name="Judelson H."/>
            <person name="Kamoun S."/>
            <person name="Kyung K."/>
            <person name="Meijer H."/>
            <person name="Minx P."/>
            <person name="Morris P."/>
            <person name="Nelson J."/>
            <person name="Phuntumart V."/>
            <person name="Qutob D."/>
            <person name="Rehmany A."/>
            <person name="Rougon-Cardoso A."/>
            <person name="Ryden P."/>
            <person name="Torto-Alalibo T."/>
            <person name="Studholme D."/>
            <person name="Wang Y."/>
            <person name="Win J."/>
            <person name="Wood J."/>
            <person name="Clifton S.W."/>
            <person name="Rogers J."/>
            <person name="Van den Ackerveken G."/>
            <person name="Jones J.D."/>
            <person name="McDowell J.M."/>
            <person name="Beynon J."/>
            <person name="Tyler B.M."/>
        </authorList>
    </citation>
    <scope>NUCLEOTIDE SEQUENCE [LARGE SCALE GENOMIC DNA]</scope>
    <source>
        <strain evidence="5">Emoy2</strain>
    </source>
</reference>
<dbReference type="AlphaFoldDB" id="M4BQ14"/>
<dbReference type="Pfam" id="PF03358">
    <property type="entry name" value="FMN_red"/>
    <property type="match status" value="1"/>
</dbReference>
<dbReference type="STRING" id="559515.M4BQ14"/>
<feature type="domain" description="Flavodoxin-like" evidence="3">
    <location>
        <begin position="83"/>
        <end position="270"/>
    </location>
</feature>
<dbReference type="EnsemblProtists" id="HpaT808503">
    <property type="protein sequence ID" value="HpaP808503"/>
    <property type="gene ID" value="HpaG808503"/>
</dbReference>
<dbReference type="InterPro" id="IPR029039">
    <property type="entry name" value="Flavoprotein-like_sf"/>
</dbReference>
<organism evidence="4 5">
    <name type="scientific">Hyaloperonospora arabidopsidis (strain Emoy2)</name>
    <name type="common">Downy mildew agent</name>
    <name type="synonym">Peronospora arabidopsidis</name>
    <dbReference type="NCBI Taxonomy" id="559515"/>
    <lineage>
        <taxon>Eukaryota</taxon>
        <taxon>Sar</taxon>
        <taxon>Stramenopiles</taxon>
        <taxon>Oomycota</taxon>
        <taxon>Peronosporomycetes</taxon>
        <taxon>Peronosporales</taxon>
        <taxon>Peronosporaceae</taxon>
        <taxon>Hyaloperonospora</taxon>
    </lineage>
</organism>
<dbReference type="Gene3D" id="3.40.50.360">
    <property type="match status" value="1"/>
</dbReference>
<evidence type="ECO:0000259" key="3">
    <source>
        <dbReference type="PROSITE" id="PS50902"/>
    </source>
</evidence>
<protein>
    <recommendedName>
        <fullName evidence="3">Flavodoxin-like domain-containing protein</fullName>
    </recommendedName>
</protein>
<dbReference type="OMA" id="HHGMLIM"/>
<sequence>MNKKDGYNECTYTTSPDFTLHSNIFHATLIQSRRNQYLRLSLPMYPSIKLLYLFIPQSSQCHTPKNTRSFPLSPPRPPTMTKIAIIYYSTYGHIAKMAESIKAGVESVAGATADVYQVQETLSDEVLSKMHAPSKQDHPVATPDVLKNADGVLLGIPTRFGSMPAQVKALFDACGGLWTAGALVGKPAGIFFSTGTQGGGQETTAFTTVTFLTHQGMTFVPLGYRSPLLFNMDEIHGGSPWGAGNLAGTDGSRQPSQLEKDVAKVQGESFAQVAKKLSSA</sequence>
<evidence type="ECO:0000256" key="1">
    <source>
        <dbReference type="ARBA" id="ARBA00006961"/>
    </source>
</evidence>
<dbReference type="GO" id="GO:0003955">
    <property type="term" value="F:NAD(P)H dehydrogenase (quinone) activity"/>
    <property type="evidence" value="ECO:0007669"/>
    <property type="project" value="InterPro"/>
</dbReference>
<proteinExistence type="inferred from homology"/>
<reference evidence="4" key="2">
    <citation type="submission" date="2015-06" db="UniProtKB">
        <authorList>
            <consortium name="EnsemblProtists"/>
        </authorList>
    </citation>
    <scope>IDENTIFICATION</scope>
    <source>
        <strain evidence="4">Emoy2</strain>
    </source>
</reference>
<dbReference type="PANTHER" id="PTHR30546:SF23">
    <property type="entry name" value="FLAVOPROTEIN-LIKE PROTEIN YCP4-RELATED"/>
    <property type="match status" value="1"/>
</dbReference>
<dbReference type="NCBIfam" id="TIGR01755">
    <property type="entry name" value="flav_wrbA"/>
    <property type="match status" value="1"/>
</dbReference>
<comment type="similarity">
    <text evidence="1">Belongs to the WrbA family.</text>
</comment>
<evidence type="ECO:0000313" key="5">
    <source>
        <dbReference type="Proteomes" id="UP000011713"/>
    </source>
</evidence>
<dbReference type="InterPro" id="IPR010089">
    <property type="entry name" value="Flavoprotein_WrbA-like"/>
</dbReference>
<dbReference type="eggNOG" id="KOG3135">
    <property type="taxonomic scope" value="Eukaryota"/>
</dbReference>
<dbReference type="HOGENOM" id="CLU_051402_0_1_1"/>
<dbReference type="NCBIfam" id="NF002999">
    <property type="entry name" value="PRK03767.1"/>
    <property type="match status" value="1"/>
</dbReference>